<dbReference type="EMBL" id="AP024545">
    <property type="protein sequence ID" value="BCT93024.1"/>
    <property type="molecule type" value="Genomic_DNA"/>
</dbReference>
<name>A0ABM7Q6Q2_9GAMM</name>
<sequence length="415" mass="44557">MTISLRARRWLLVSAALLLLAVVALHWISRPQRVASLVLSQIGSALGLQITSDGTAEYRLRGGPQLVLREVDARVPGAKTAVLHAKRVSVAVPWSTVRSRGATLAFTRVELDAPVIDVVAMQQWLASLPPSETKMPTLSDGLQVRDGRVVGAGWSVDIDALDVPRWMPERALEATTKGRFVQGTTRVPFALRVDATRPASGAQVTVRGDVSLEQPQRKLVARLNARGPLQLGDGLRIVPLRLSLVSRYTQDKTDLPFVFAMNGPLRVRNGTVALSPAGVALRGDDVVPDFDARAAFAWTNAASLHLDGTLATWPDAWPVLPPPIGQSTSPLPFVLDYAGPFDFSDIARLQLKRDATAVDARFRLPEVLAWIDADATSPLPPLSGTAHTPTLEIGGATLEGVDVRIDDPALDTAAP</sequence>
<reference evidence="1 2" key="1">
    <citation type="submission" date="2021-03" db="EMBL/GenBank/DDBJ databases">
        <title>Complete Genome Sequences of Two Lysobacter Strains Isolated from Sea Water (Lysobacter caseinilyticus) and Soil (Lysobacter helvus) in South Korea.</title>
        <authorList>
            <person name="Watanabe Y."/>
            <person name="Arakawa K."/>
        </authorList>
    </citation>
    <scope>NUCLEOTIDE SEQUENCE [LARGE SCALE GENOMIC DNA]</scope>
    <source>
        <strain evidence="1 2">KVB24</strain>
    </source>
</reference>
<keyword evidence="2" id="KW-1185">Reference proteome</keyword>
<proteinExistence type="predicted"/>
<dbReference type="Proteomes" id="UP000681317">
    <property type="component" value="Chromosome"/>
</dbReference>
<protein>
    <recommendedName>
        <fullName evidence="3">DUF3971 domain-containing protein</fullName>
    </recommendedName>
</protein>
<organism evidence="1 2">
    <name type="scientific">Noviluteimonas caseinilytica</name>
    <dbReference type="NCBI Taxonomy" id="2675101"/>
    <lineage>
        <taxon>Bacteria</taxon>
        <taxon>Pseudomonadati</taxon>
        <taxon>Pseudomonadota</taxon>
        <taxon>Gammaproteobacteria</taxon>
        <taxon>Lysobacterales</taxon>
        <taxon>Lysobacteraceae</taxon>
        <taxon>Noviluteimonas</taxon>
    </lineage>
</organism>
<dbReference type="RefSeq" id="WP_213433971.1">
    <property type="nucleotide sequence ID" value="NZ_AP024545.1"/>
</dbReference>
<evidence type="ECO:0008006" key="3">
    <source>
        <dbReference type="Google" id="ProtNLM"/>
    </source>
</evidence>
<gene>
    <name evidence="1" type="ORF">LYSCAS_20480</name>
</gene>
<evidence type="ECO:0000313" key="1">
    <source>
        <dbReference type="EMBL" id="BCT93024.1"/>
    </source>
</evidence>
<evidence type="ECO:0000313" key="2">
    <source>
        <dbReference type="Proteomes" id="UP000681317"/>
    </source>
</evidence>
<accession>A0ABM7Q6Q2</accession>